<reference evidence="2 3" key="1">
    <citation type="submission" date="2024-04" db="EMBL/GenBank/DDBJ databases">
        <authorList>
            <person name="Waldvogel A.-M."/>
            <person name="Schoenle A."/>
        </authorList>
    </citation>
    <scope>NUCLEOTIDE SEQUENCE [LARGE SCALE GENOMIC DNA]</scope>
</reference>
<dbReference type="Proteomes" id="UP001497482">
    <property type="component" value="Chromosome 16"/>
</dbReference>
<dbReference type="EMBL" id="OZ035838">
    <property type="protein sequence ID" value="CAL1584285.1"/>
    <property type="molecule type" value="Genomic_DNA"/>
</dbReference>
<name>A0AAV2K304_KNICA</name>
<keyword evidence="3" id="KW-1185">Reference proteome</keyword>
<feature type="compositionally biased region" description="Pro residues" evidence="1">
    <location>
        <begin position="23"/>
        <end position="41"/>
    </location>
</feature>
<accession>A0AAV2K304</accession>
<feature type="compositionally biased region" description="Low complexity" evidence="1">
    <location>
        <begin position="9"/>
        <end position="22"/>
    </location>
</feature>
<organism evidence="2 3">
    <name type="scientific">Knipowitschia caucasica</name>
    <name type="common">Caucasian dwarf goby</name>
    <name type="synonym">Pomatoschistus caucasicus</name>
    <dbReference type="NCBI Taxonomy" id="637954"/>
    <lineage>
        <taxon>Eukaryota</taxon>
        <taxon>Metazoa</taxon>
        <taxon>Chordata</taxon>
        <taxon>Craniata</taxon>
        <taxon>Vertebrata</taxon>
        <taxon>Euteleostomi</taxon>
        <taxon>Actinopterygii</taxon>
        <taxon>Neopterygii</taxon>
        <taxon>Teleostei</taxon>
        <taxon>Neoteleostei</taxon>
        <taxon>Acanthomorphata</taxon>
        <taxon>Gobiaria</taxon>
        <taxon>Gobiiformes</taxon>
        <taxon>Gobioidei</taxon>
        <taxon>Gobiidae</taxon>
        <taxon>Gobiinae</taxon>
        <taxon>Knipowitschia</taxon>
    </lineage>
</organism>
<proteinExistence type="predicted"/>
<feature type="region of interest" description="Disordered" evidence="1">
    <location>
        <begin position="141"/>
        <end position="203"/>
    </location>
</feature>
<feature type="region of interest" description="Disordered" evidence="1">
    <location>
        <begin position="1"/>
        <end position="128"/>
    </location>
</feature>
<gene>
    <name evidence="2" type="ORF">KC01_LOCUS14647</name>
</gene>
<feature type="compositionally biased region" description="Low complexity" evidence="1">
    <location>
        <begin position="89"/>
        <end position="100"/>
    </location>
</feature>
<dbReference type="AlphaFoldDB" id="A0AAV2K304"/>
<protein>
    <submittedName>
        <fullName evidence="2">Uncharacterized protein</fullName>
    </submittedName>
</protein>
<feature type="compositionally biased region" description="Basic residues" evidence="1">
    <location>
        <begin position="43"/>
        <end position="57"/>
    </location>
</feature>
<sequence length="203" mass="21565">MPGSSASFSLSGRTSLYSSSSLPPRPSVPPPPPPPPSPPPAKGKSKSKSRSAPKRPKPYSAPAVPRLVPVSWLRTVHPGRILSRPPPSAYSTPSQRSSRSPPCPPPRSAPPMPSSAPPPPGRLHLTSLTDSWFAPLPCVRKVPRRTPPAKPAKSNSVPIAPQSEPTPAIPGPSSARAESEKVQKHKRKRSREPDAKHPPKKSC</sequence>
<evidence type="ECO:0000313" key="3">
    <source>
        <dbReference type="Proteomes" id="UP001497482"/>
    </source>
</evidence>
<evidence type="ECO:0000256" key="1">
    <source>
        <dbReference type="SAM" id="MobiDB-lite"/>
    </source>
</evidence>
<evidence type="ECO:0000313" key="2">
    <source>
        <dbReference type="EMBL" id="CAL1584285.1"/>
    </source>
</evidence>
<feature type="compositionally biased region" description="Pro residues" evidence="1">
    <location>
        <begin position="101"/>
        <end position="121"/>
    </location>
</feature>